<protein>
    <submittedName>
        <fullName evidence="1">Uncharacterized protein</fullName>
    </submittedName>
</protein>
<organism evidence="1 2">
    <name type="scientific">Trichonephila inaurata madagascariensis</name>
    <dbReference type="NCBI Taxonomy" id="2747483"/>
    <lineage>
        <taxon>Eukaryota</taxon>
        <taxon>Metazoa</taxon>
        <taxon>Ecdysozoa</taxon>
        <taxon>Arthropoda</taxon>
        <taxon>Chelicerata</taxon>
        <taxon>Arachnida</taxon>
        <taxon>Araneae</taxon>
        <taxon>Araneomorphae</taxon>
        <taxon>Entelegynae</taxon>
        <taxon>Araneoidea</taxon>
        <taxon>Nephilidae</taxon>
        <taxon>Trichonephila</taxon>
        <taxon>Trichonephila inaurata</taxon>
    </lineage>
</organism>
<reference evidence="1" key="1">
    <citation type="submission" date="2020-08" db="EMBL/GenBank/DDBJ databases">
        <title>Multicomponent nature underlies the extraordinary mechanical properties of spider dragline silk.</title>
        <authorList>
            <person name="Kono N."/>
            <person name="Nakamura H."/>
            <person name="Mori M."/>
            <person name="Yoshida Y."/>
            <person name="Ohtoshi R."/>
            <person name="Malay A.D."/>
            <person name="Moran D.A.P."/>
            <person name="Tomita M."/>
            <person name="Numata K."/>
            <person name="Arakawa K."/>
        </authorList>
    </citation>
    <scope>NUCLEOTIDE SEQUENCE</scope>
</reference>
<sequence length="111" mass="12627">MEITTSNHSSSEKALIPPRKLPSGWRRVILESNRCLVAVHHRGCRERQYRVCRVDRKSPRKDLPTSVIALLPCDKIDRKMGAKKCATGLLRASVAFQSCIDQHFKIDVTDK</sequence>
<gene>
    <name evidence="1" type="ORF">TNIN_310991</name>
</gene>
<accession>A0A8X6MDY8</accession>
<evidence type="ECO:0000313" key="2">
    <source>
        <dbReference type="Proteomes" id="UP000886998"/>
    </source>
</evidence>
<evidence type="ECO:0000313" key="1">
    <source>
        <dbReference type="EMBL" id="GFS43483.1"/>
    </source>
</evidence>
<proteinExistence type="predicted"/>
<name>A0A8X6MDY8_9ARAC</name>
<comment type="caution">
    <text evidence="1">The sequence shown here is derived from an EMBL/GenBank/DDBJ whole genome shotgun (WGS) entry which is preliminary data.</text>
</comment>
<dbReference type="EMBL" id="BMAV01025659">
    <property type="protein sequence ID" value="GFS43483.1"/>
    <property type="molecule type" value="Genomic_DNA"/>
</dbReference>
<keyword evidence="2" id="KW-1185">Reference proteome</keyword>
<dbReference type="Proteomes" id="UP000886998">
    <property type="component" value="Unassembled WGS sequence"/>
</dbReference>
<dbReference type="AlphaFoldDB" id="A0A8X6MDY8"/>